<dbReference type="OrthoDB" id="537362at2759"/>
<protein>
    <submittedName>
        <fullName evidence="2">Uncharacterized protein</fullName>
    </submittedName>
</protein>
<feature type="region of interest" description="Disordered" evidence="1">
    <location>
        <begin position="68"/>
        <end position="104"/>
    </location>
</feature>
<keyword evidence="3" id="KW-1185">Reference proteome</keyword>
<evidence type="ECO:0000313" key="3">
    <source>
        <dbReference type="Proteomes" id="UP000613740"/>
    </source>
</evidence>
<accession>A0A836B5L7</accession>
<sequence length="387" mass="42270">MGNKASHFSKTVDTLPGLTLDEKAKARVFYGTRPGFAEHADVFTSGDREVAARSIKLLVAEAAAVPSAEADAARQARGAARSTTRGQDLPTRLRKSKSFSSVNSSDVNTLMSSVNLTRVRGEALAPEDLQLPPDTPECSSLVCSGIPGGENAATPQLLRHHQQQLLKFGIKFDQQGGFEVYDTHDARKLLTFSCGEQTYTGGFDGCIAPYGLQKESAAQQCRIIYEHKLDVKGSKVGNQAILELLGAYAQSPCPVLLDVTNGQKHNIYTIRNTQLIIWEGLSPTQAYFMQAQHLKAHELRAVIDLKFEQIPEAEQASMRHVHQALSAPAAALQEQLDSVLPFVEPEERPRVAIQLIHAWAQAAFHAREDNAQEPAPRLPVAVPPYFS</sequence>
<reference evidence="2" key="1">
    <citation type="journal article" date="2020" name="bioRxiv">
        <title>Comparative genomics of Chlamydomonas.</title>
        <authorList>
            <person name="Craig R.J."/>
            <person name="Hasan A.R."/>
            <person name="Ness R.W."/>
            <person name="Keightley P.D."/>
        </authorList>
    </citation>
    <scope>NUCLEOTIDE SEQUENCE</scope>
    <source>
        <strain evidence="2">CCAP 11/173</strain>
    </source>
</reference>
<proteinExistence type="predicted"/>
<comment type="caution">
    <text evidence="2">The sequence shown here is derived from an EMBL/GenBank/DDBJ whole genome shotgun (WGS) entry which is preliminary data.</text>
</comment>
<dbReference type="EMBL" id="JAEHOD010000018">
    <property type="protein sequence ID" value="KAG2448235.1"/>
    <property type="molecule type" value="Genomic_DNA"/>
</dbReference>
<feature type="compositionally biased region" description="Low complexity" evidence="1">
    <location>
        <begin position="68"/>
        <end position="87"/>
    </location>
</feature>
<evidence type="ECO:0000256" key="1">
    <source>
        <dbReference type="SAM" id="MobiDB-lite"/>
    </source>
</evidence>
<dbReference type="Proteomes" id="UP000613740">
    <property type="component" value="Unassembled WGS sequence"/>
</dbReference>
<dbReference type="AlphaFoldDB" id="A0A836B5L7"/>
<organism evidence="2 3">
    <name type="scientific">Chlamydomonas schloesseri</name>
    <dbReference type="NCBI Taxonomy" id="2026947"/>
    <lineage>
        <taxon>Eukaryota</taxon>
        <taxon>Viridiplantae</taxon>
        <taxon>Chlorophyta</taxon>
        <taxon>core chlorophytes</taxon>
        <taxon>Chlorophyceae</taxon>
        <taxon>CS clade</taxon>
        <taxon>Chlamydomonadales</taxon>
        <taxon>Chlamydomonadaceae</taxon>
        <taxon>Chlamydomonas</taxon>
    </lineage>
</organism>
<gene>
    <name evidence="2" type="ORF">HYH02_006820</name>
</gene>
<evidence type="ECO:0000313" key="2">
    <source>
        <dbReference type="EMBL" id="KAG2448235.1"/>
    </source>
</evidence>
<name>A0A836B5L7_9CHLO</name>